<name>R6X5I6_9FIRM</name>
<sequence>MEHSKKYRLIANKLIRTLPEFADIKAAKVKIAYLSSLEEKKRNKRTIFADCNLVSDRYSWCCPYDFFIVVYEPNVVGFSEKQLETLLRHELHHVGIDFEKDETGFYIVPHDVEEFWDIIDDVGLRWCEMDAKRDEPKKSG</sequence>
<dbReference type="AlphaFoldDB" id="R6X5I6"/>
<evidence type="ECO:0000313" key="2">
    <source>
        <dbReference type="EMBL" id="CDD11491.1"/>
    </source>
</evidence>
<dbReference type="Proteomes" id="UP000014937">
    <property type="component" value="Unassembled WGS sequence"/>
</dbReference>
<dbReference type="HOGENOM" id="CLU_1833327_0_0_9"/>
<protein>
    <recommendedName>
        <fullName evidence="1">Putative phage metallopeptidase domain-containing protein</fullName>
    </recommendedName>
</protein>
<dbReference type="RefSeq" id="WP_021719622.1">
    <property type="nucleotide sequence ID" value="NZ_FR892771.1"/>
</dbReference>
<evidence type="ECO:0000259" key="1">
    <source>
        <dbReference type="Pfam" id="PF18894"/>
    </source>
</evidence>
<proteinExistence type="predicted"/>
<dbReference type="InterPro" id="IPR043998">
    <property type="entry name" value="Put_Metallopep"/>
</dbReference>
<accession>R6X5I6</accession>
<comment type="caution">
    <text evidence="2">The sequence shown here is derived from an EMBL/GenBank/DDBJ whole genome shotgun (WGS) entry which is preliminary data.</text>
</comment>
<dbReference type="EMBL" id="CBGL010000090">
    <property type="protein sequence ID" value="CDD11491.1"/>
    <property type="molecule type" value="Genomic_DNA"/>
</dbReference>
<organism evidence="2">
    <name type="scientific">Phascolarctobacterium succinatutens CAG:287</name>
    <dbReference type="NCBI Taxonomy" id="1263101"/>
    <lineage>
        <taxon>Bacteria</taxon>
        <taxon>Bacillati</taxon>
        <taxon>Bacillota</taxon>
        <taxon>Negativicutes</taxon>
        <taxon>Acidaminococcales</taxon>
        <taxon>Acidaminococcaceae</taxon>
        <taxon>Phascolarctobacterium</taxon>
    </lineage>
</organism>
<gene>
    <name evidence="2" type="ORF">BN587_00532</name>
</gene>
<reference evidence="2" key="1">
    <citation type="submission" date="2012-11" db="EMBL/GenBank/DDBJ databases">
        <title>Dependencies among metagenomic species, viruses, plasmids and units of genetic variation.</title>
        <authorList>
            <person name="Nielsen H.B."/>
            <person name="Almeida M."/>
            <person name="Juncker A.S."/>
            <person name="Rasmussen S."/>
            <person name="Li J."/>
            <person name="Sunagawa S."/>
            <person name="Plichta D."/>
            <person name="Gautier L."/>
            <person name="Le Chatelier E."/>
            <person name="Peletier E."/>
            <person name="Bonde I."/>
            <person name="Nielsen T."/>
            <person name="Manichanh C."/>
            <person name="Arumugam M."/>
            <person name="Batto J."/>
            <person name="Santos M.B.Q.D."/>
            <person name="Blom N."/>
            <person name="Borruel N."/>
            <person name="Burgdorf K.S."/>
            <person name="Boumezbeur F."/>
            <person name="Casellas F."/>
            <person name="Dore J."/>
            <person name="Guarner F."/>
            <person name="Hansen T."/>
            <person name="Hildebrand F."/>
            <person name="Kaas R.S."/>
            <person name="Kennedy S."/>
            <person name="Kristiansen K."/>
            <person name="Kultima J.R."/>
            <person name="Leonard P."/>
            <person name="Levenez F."/>
            <person name="Lund O."/>
            <person name="Moumen B."/>
            <person name="Le Paslier D."/>
            <person name="Pons N."/>
            <person name="Pedersen O."/>
            <person name="Prifti E."/>
            <person name="Qin J."/>
            <person name="Raes J."/>
            <person name="Tap J."/>
            <person name="Tims S."/>
            <person name="Ussery D.W."/>
            <person name="Yamada T."/>
            <person name="MetaHit consortium"/>
            <person name="Renault P."/>
            <person name="Sicheritz-Ponten T."/>
            <person name="Bork P."/>
            <person name="Wang J."/>
            <person name="Brunak S."/>
            <person name="Ehrlich S.D."/>
        </authorList>
    </citation>
    <scope>NUCLEOTIDE SEQUENCE [LARGE SCALE GENOMIC DNA]</scope>
</reference>
<dbReference type="Pfam" id="PF18894">
    <property type="entry name" value="PhageMetallopep"/>
    <property type="match status" value="1"/>
</dbReference>
<feature type="domain" description="Putative phage metallopeptidase" evidence="1">
    <location>
        <begin position="2"/>
        <end position="126"/>
    </location>
</feature>